<dbReference type="SUPFAM" id="SSF52949">
    <property type="entry name" value="Macro domain-like"/>
    <property type="match status" value="2"/>
</dbReference>
<reference evidence="7" key="3">
    <citation type="submission" date="2023-05" db="EMBL/GenBank/DDBJ databases">
        <authorList>
            <person name="Smith C.H."/>
        </authorList>
    </citation>
    <scope>NUCLEOTIDE SEQUENCE</scope>
    <source>
        <strain evidence="7">CHS0354</strain>
        <tissue evidence="7">Mantle</tissue>
    </source>
</reference>
<dbReference type="InterPro" id="IPR043472">
    <property type="entry name" value="Macro_dom-like"/>
</dbReference>
<dbReference type="Pfam" id="PF01661">
    <property type="entry name" value="Macro"/>
    <property type="match status" value="2"/>
</dbReference>
<name>A0AAE0W138_9BIVA</name>
<dbReference type="GO" id="GO:0003714">
    <property type="term" value="F:transcription corepressor activity"/>
    <property type="evidence" value="ECO:0007669"/>
    <property type="project" value="TreeGrafter"/>
</dbReference>
<dbReference type="PANTHER" id="PTHR14453">
    <property type="entry name" value="PARP/ZINC FINGER CCCH TYPE DOMAIN CONTAINING PROTEIN"/>
    <property type="match status" value="1"/>
</dbReference>
<dbReference type="InterPro" id="IPR052056">
    <property type="entry name" value="Mono-ARTD/PARP"/>
</dbReference>
<proteinExistence type="predicted"/>
<dbReference type="GO" id="GO:0005634">
    <property type="term" value="C:nucleus"/>
    <property type="evidence" value="ECO:0007669"/>
    <property type="project" value="UniProtKB-SubCell"/>
</dbReference>
<comment type="caution">
    <text evidence="7">The sequence shown here is derived from an EMBL/GenBank/DDBJ whole genome shotgun (WGS) entry which is preliminary data.</text>
</comment>
<reference evidence="7" key="1">
    <citation type="journal article" date="2021" name="Genome Biol. Evol.">
        <title>A High-Quality Reference Genome for a Parasitic Bivalve with Doubly Uniparental Inheritance (Bivalvia: Unionida).</title>
        <authorList>
            <person name="Smith C.H."/>
        </authorList>
    </citation>
    <scope>NUCLEOTIDE SEQUENCE</scope>
    <source>
        <strain evidence="7">CHS0354</strain>
    </source>
</reference>
<evidence type="ECO:0000259" key="6">
    <source>
        <dbReference type="PROSITE" id="PS51154"/>
    </source>
</evidence>
<dbReference type="AlphaFoldDB" id="A0AAE0W138"/>
<keyword evidence="3" id="KW-0808">Transferase</keyword>
<dbReference type="Proteomes" id="UP001195483">
    <property type="component" value="Unassembled WGS sequence"/>
</dbReference>
<evidence type="ECO:0000256" key="5">
    <source>
        <dbReference type="ARBA" id="ARBA00023242"/>
    </source>
</evidence>
<dbReference type="Gene3D" id="3.40.220.10">
    <property type="entry name" value="Leucine Aminopeptidase, subunit E, domain 1"/>
    <property type="match status" value="2"/>
</dbReference>
<dbReference type="EMBL" id="JAEAOA010000831">
    <property type="protein sequence ID" value="KAK3598153.1"/>
    <property type="molecule type" value="Genomic_DNA"/>
</dbReference>
<evidence type="ECO:0000256" key="2">
    <source>
        <dbReference type="ARBA" id="ARBA00022676"/>
    </source>
</evidence>
<keyword evidence="4" id="KW-0520">NAD</keyword>
<dbReference type="PANTHER" id="PTHR14453:SF67">
    <property type="entry name" value="POLY [ADP-RIBOSE] POLYMERASE"/>
    <property type="match status" value="1"/>
</dbReference>
<dbReference type="GO" id="GO:0005737">
    <property type="term" value="C:cytoplasm"/>
    <property type="evidence" value="ECO:0007669"/>
    <property type="project" value="TreeGrafter"/>
</dbReference>
<protein>
    <recommendedName>
        <fullName evidence="6">Macro domain-containing protein</fullName>
    </recommendedName>
</protein>
<evidence type="ECO:0000313" key="7">
    <source>
        <dbReference type="EMBL" id="KAK3598153.1"/>
    </source>
</evidence>
<evidence type="ECO:0000256" key="4">
    <source>
        <dbReference type="ARBA" id="ARBA00023027"/>
    </source>
</evidence>
<evidence type="ECO:0000313" key="8">
    <source>
        <dbReference type="Proteomes" id="UP001195483"/>
    </source>
</evidence>
<feature type="domain" description="Macro" evidence="6">
    <location>
        <begin position="101"/>
        <end position="274"/>
    </location>
</feature>
<comment type="subcellular location">
    <subcellularLocation>
        <location evidence="1">Nucleus</location>
    </subcellularLocation>
</comment>
<evidence type="ECO:0000256" key="3">
    <source>
        <dbReference type="ARBA" id="ARBA00022679"/>
    </source>
</evidence>
<dbReference type="PROSITE" id="PS51154">
    <property type="entry name" value="MACRO"/>
    <property type="match status" value="2"/>
</dbReference>
<feature type="domain" description="Macro" evidence="6">
    <location>
        <begin position="1"/>
        <end position="79"/>
    </location>
</feature>
<evidence type="ECO:0000256" key="1">
    <source>
        <dbReference type="ARBA" id="ARBA00004123"/>
    </source>
</evidence>
<feature type="non-terminal residue" evidence="7">
    <location>
        <position position="1"/>
    </location>
</feature>
<keyword evidence="5" id="KW-0539">Nucleus</keyword>
<keyword evidence="8" id="KW-1185">Reference proteome</keyword>
<sequence length="407" mass="45072">TFVENCLKQADKSGFKSMAFPALGTGNLRFPADEVGKLIFQCIQNFGKKRPKTSLKDIALVVFPSDITNIKAFTALFVGPTVPSTSKIRSATLSSNIFMDHGMCRCTFPNSVVLEMIVGDITKETTDVIVNSVRSDLNLNQGNVSKAILTAGGISIKQGYVGNDLKKDGFVVTNAGNLPCKMVIHMAAQNKRKEWEDMIVRVLHQADQLKCESISFPALGTGGKGLSPKKIAQAIYSSCTEFANSHPVCLKKIRVVLFKKTMLTEFYQAIKDYSPGQQESRFSRFLVGGTLFRERSRQNNLVFNITIDSEMNFKAVVRDLEGFVKNELTEKEINSPGEIISKLLDVQVAQIEEMGQGKAMVSVSRKKGVIKVCGTLREVLDTYDNILNYLHNIERASETFIKLNDTL</sequence>
<dbReference type="GO" id="GO:1990404">
    <property type="term" value="F:NAD+-protein mono-ADP-ribosyltransferase activity"/>
    <property type="evidence" value="ECO:0007669"/>
    <property type="project" value="TreeGrafter"/>
</dbReference>
<gene>
    <name evidence="7" type="ORF">CHS0354_013662</name>
</gene>
<dbReference type="SMART" id="SM00506">
    <property type="entry name" value="A1pp"/>
    <property type="match status" value="1"/>
</dbReference>
<keyword evidence="2" id="KW-0328">Glycosyltransferase</keyword>
<dbReference type="InterPro" id="IPR002589">
    <property type="entry name" value="Macro_dom"/>
</dbReference>
<organism evidence="7 8">
    <name type="scientific">Potamilus streckersoni</name>
    <dbReference type="NCBI Taxonomy" id="2493646"/>
    <lineage>
        <taxon>Eukaryota</taxon>
        <taxon>Metazoa</taxon>
        <taxon>Spiralia</taxon>
        <taxon>Lophotrochozoa</taxon>
        <taxon>Mollusca</taxon>
        <taxon>Bivalvia</taxon>
        <taxon>Autobranchia</taxon>
        <taxon>Heteroconchia</taxon>
        <taxon>Palaeoheterodonta</taxon>
        <taxon>Unionida</taxon>
        <taxon>Unionoidea</taxon>
        <taxon>Unionidae</taxon>
        <taxon>Ambleminae</taxon>
        <taxon>Lampsilini</taxon>
        <taxon>Potamilus</taxon>
    </lineage>
</organism>
<dbReference type="GO" id="GO:0003950">
    <property type="term" value="F:NAD+ poly-ADP-ribosyltransferase activity"/>
    <property type="evidence" value="ECO:0007669"/>
    <property type="project" value="TreeGrafter"/>
</dbReference>
<reference evidence="7" key="2">
    <citation type="journal article" date="2021" name="Genome Biol. Evol.">
        <title>Developing a high-quality reference genome for a parasitic bivalve with doubly uniparental inheritance (Bivalvia: Unionida).</title>
        <authorList>
            <person name="Smith C.H."/>
        </authorList>
    </citation>
    <scope>NUCLEOTIDE SEQUENCE</scope>
    <source>
        <strain evidence="7">CHS0354</strain>
        <tissue evidence="7">Mantle</tissue>
    </source>
</reference>
<dbReference type="GO" id="GO:0070212">
    <property type="term" value="P:protein poly-ADP-ribosylation"/>
    <property type="evidence" value="ECO:0007669"/>
    <property type="project" value="TreeGrafter"/>
</dbReference>
<accession>A0AAE0W138</accession>
<dbReference type="GO" id="GO:0010629">
    <property type="term" value="P:negative regulation of gene expression"/>
    <property type="evidence" value="ECO:0007669"/>
    <property type="project" value="TreeGrafter"/>
</dbReference>